<dbReference type="Gramene" id="evm.model.09.1213">
    <property type="protein sequence ID" value="cds.evm.model.09.1213"/>
    <property type="gene ID" value="evm.TU.09.1213"/>
</dbReference>
<dbReference type="PANTHER" id="PTHR34222:SF99">
    <property type="entry name" value="PROTEIN, PUTATIVE-RELATED"/>
    <property type="match status" value="1"/>
</dbReference>
<protein>
    <recommendedName>
        <fullName evidence="2">Retrotransposon Copia-like N-terminal domain-containing protein</fullName>
    </recommendedName>
</protein>
<evidence type="ECO:0000256" key="1">
    <source>
        <dbReference type="SAM" id="MobiDB-lite"/>
    </source>
</evidence>
<keyword evidence="4" id="KW-1185">Reference proteome</keyword>
<reference evidence="3" key="2">
    <citation type="submission" date="2021-03" db="UniProtKB">
        <authorList>
            <consortium name="EnsemblPlants"/>
        </authorList>
    </citation>
    <scope>IDENTIFICATION</scope>
</reference>
<accession>A0A803QDQ7</accession>
<dbReference type="OMA" id="NTHPISM"/>
<evidence type="ECO:0000313" key="3">
    <source>
        <dbReference type="EnsemblPlants" id="cds.evm.model.09.1213"/>
    </source>
</evidence>
<proteinExistence type="predicted"/>
<dbReference type="EnsemblPlants" id="evm.model.09.1213">
    <property type="protein sequence ID" value="cds.evm.model.09.1213"/>
    <property type="gene ID" value="evm.TU.09.1213"/>
</dbReference>
<dbReference type="AlphaFoldDB" id="A0A803QDQ7"/>
<dbReference type="PANTHER" id="PTHR34222">
    <property type="entry name" value="GAG_PRE-INTEGRS DOMAIN-CONTAINING PROTEIN"/>
    <property type="match status" value="1"/>
</dbReference>
<reference evidence="3" key="1">
    <citation type="submission" date="2018-11" db="EMBL/GenBank/DDBJ databases">
        <authorList>
            <person name="Grassa J C."/>
        </authorList>
    </citation>
    <scope>NUCLEOTIDE SEQUENCE [LARGE SCALE GENOMIC DNA]</scope>
</reference>
<dbReference type="InterPro" id="IPR029472">
    <property type="entry name" value="Copia-like_N"/>
</dbReference>
<dbReference type="EMBL" id="UZAU01000757">
    <property type="status" value="NOT_ANNOTATED_CDS"/>
    <property type="molecule type" value="Genomic_DNA"/>
</dbReference>
<sequence>MARTRATGSGSSGQTPLPNNSFNIPDAPPNPPIIPPVSNVTGDNTTRQPVAQPRPVHEDSSSPYFLNSGDHPDLTLVSPPLSDKNFQPWRRNFELSVGARNKTVSPDIKSSIMFLDTAADMWKELNSRYDQGNGPRIFELREALITLHQSDDTVSSYFTKLKCMWDEIQEIFPRIPCTYAAFVNNLASLNQEQVLQFLTGLNESFSPVRAQLLLIEPFPSLSKVFSMVIHEERQRKLKNLQIPTLIATAQDTSASAVAQNPSASTAAANQGCNKRMRPYCTNCHKPGHLKENAFS</sequence>
<feature type="domain" description="Retrotransposon Copia-like N-terminal" evidence="2">
    <location>
        <begin position="70"/>
        <end position="103"/>
    </location>
</feature>
<organism evidence="3 4">
    <name type="scientific">Cannabis sativa</name>
    <name type="common">Hemp</name>
    <name type="synonym">Marijuana</name>
    <dbReference type="NCBI Taxonomy" id="3483"/>
    <lineage>
        <taxon>Eukaryota</taxon>
        <taxon>Viridiplantae</taxon>
        <taxon>Streptophyta</taxon>
        <taxon>Embryophyta</taxon>
        <taxon>Tracheophyta</taxon>
        <taxon>Spermatophyta</taxon>
        <taxon>Magnoliopsida</taxon>
        <taxon>eudicotyledons</taxon>
        <taxon>Gunneridae</taxon>
        <taxon>Pentapetalae</taxon>
        <taxon>rosids</taxon>
        <taxon>fabids</taxon>
        <taxon>Rosales</taxon>
        <taxon>Cannabaceae</taxon>
        <taxon>Cannabis</taxon>
    </lineage>
</organism>
<feature type="compositionally biased region" description="Polar residues" evidence="1">
    <location>
        <begin position="38"/>
        <end position="49"/>
    </location>
</feature>
<feature type="region of interest" description="Disordered" evidence="1">
    <location>
        <begin position="1"/>
        <end position="69"/>
    </location>
</feature>
<dbReference type="Pfam" id="PF14244">
    <property type="entry name" value="Retrotran_gag_3"/>
    <property type="match status" value="1"/>
</dbReference>
<evidence type="ECO:0000259" key="2">
    <source>
        <dbReference type="Pfam" id="PF14244"/>
    </source>
</evidence>
<evidence type="ECO:0000313" key="4">
    <source>
        <dbReference type="Proteomes" id="UP000596661"/>
    </source>
</evidence>
<dbReference type="Proteomes" id="UP000596661">
    <property type="component" value="Chromosome 9"/>
</dbReference>
<feature type="compositionally biased region" description="Pro residues" evidence="1">
    <location>
        <begin position="26"/>
        <end position="35"/>
    </location>
</feature>
<feature type="compositionally biased region" description="Polar residues" evidence="1">
    <location>
        <begin position="1"/>
        <end position="23"/>
    </location>
</feature>
<name>A0A803QDQ7_CANSA</name>